<comment type="caution">
    <text evidence="2">The sequence shown here is derived from an EMBL/GenBank/DDBJ whole genome shotgun (WGS) entry which is preliminary data.</text>
</comment>
<evidence type="ECO:0000256" key="1">
    <source>
        <dbReference type="PIRNR" id="PIRNR033490"/>
    </source>
</evidence>
<accession>A0A4R9GQP9</accession>
<proteinExistence type="inferred from homology"/>
<dbReference type="Pfam" id="PF02452">
    <property type="entry name" value="PemK_toxin"/>
    <property type="match status" value="1"/>
</dbReference>
<dbReference type="GO" id="GO:0006402">
    <property type="term" value="P:mRNA catabolic process"/>
    <property type="evidence" value="ECO:0007669"/>
    <property type="project" value="TreeGrafter"/>
</dbReference>
<protein>
    <recommendedName>
        <fullName evidence="1">mRNA interferase</fullName>
        <ecNumber evidence="1">3.1.-.-</ecNumber>
    </recommendedName>
</protein>
<dbReference type="Proteomes" id="UP000297855">
    <property type="component" value="Unassembled WGS sequence"/>
</dbReference>
<keyword evidence="3" id="KW-1185">Reference proteome</keyword>
<dbReference type="GO" id="GO:0016787">
    <property type="term" value="F:hydrolase activity"/>
    <property type="evidence" value="ECO:0007669"/>
    <property type="project" value="UniProtKB-KW"/>
</dbReference>
<comment type="function">
    <text evidence="1">Toxic component of a type II toxin-antitoxin (TA) system.</text>
</comment>
<dbReference type="PANTHER" id="PTHR33988">
    <property type="entry name" value="ENDORIBONUCLEASE MAZF-RELATED"/>
    <property type="match status" value="1"/>
</dbReference>
<dbReference type="Gene3D" id="2.30.30.110">
    <property type="match status" value="1"/>
</dbReference>
<dbReference type="PANTHER" id="PTHR33988:SF2">
    <property type="entry name" value="ENDORIBONUCLEASE MAZF"/>
    <property type="match status" value="1"/>
</dbReference>
<keyword evidence="1" id="KW-0540">Nuclease</keyword>
<dbReference type="OrthoDB" id="9808744at2"/>
<evidence type="ECO:0000313" key="2">
    <source>
        <dbReference type="EMBL" id="TGK20034.1"/>
    </source>
</evidence>
<reference evidence="2" key="1">
    <citation type="journal article" date="2019" name="PLoS Negl. Trop. Dis.">
        <title>Revisiting the worldwide diversity of Leptospira species in the environment.</title>
        <authorList>
            <person name="Vincent A.T."/>
            <person name="Schiettekatte O."/>
            <person name="Bourhy P."/>
            <person name="Veyrier F.J."/>
            <person name="Picardeau M."/>
        </authorList>
    </citation>
    <scope>NUCLEOTIDE SEQUENCE [LARGE SCALE GENOMIC DNA]</scope>
    <source>
        <strain evidence="2">SCS5</strain>
    </source>
</reference>
<evidence type="ECO:0000313" key="3">
    <source>
        <dbReference type="Proteomes" id="UP000297855"/>
    </source>
</evidence>
<dbReference type="RefSeq" id="WP_135812701.1">
    <property type="nucleotide sequence ID" value="NZ_RQEV01000007.1"/>
</dbReference>
<organism evidence="2 3">
    <name type="scientific">Leptospira fluminis</name>
    <dbReference type="NCBI Taxonomy" id="2484979"/>
    <lineage>
        <taxon>Bacteria</taxon>
        <taxon>Pseudomonadati</taxon>
        <taxon>Spirochaetota</taxon>
        <taxon>Spirochaetia</taxon>
        <taxon>Leptospirales</taxon>
        <taxon>Leptospiraceae</taxon>
        <taxon>Leptospira</taxon>
    </lineage>
</organism>
<keyword evidence="1" id="KW-0255">Endonuclease</keyword>
<dbReference type="GO" id="GO:0003677">
    <property type="term" value="F:DNA binding"/>
    <property type="evidence" value="ECO:0007669"/>
    <property type="project" value="InterPro"/>
</dbReference>
<dbReference type="InterPro" id="IPR003477">
    <property type="entry name" value="PemK-like"/>
</dbReference>
<dbReference type="AlphaFoldDB" id="A0A4R9GQP9"/>
<dbReference type="PIRSF" id="PIRSF033490">
    <property type="entry name" value="MazF"/>
    <property type="match status" value="1"/>
</dbReference>
<dbReference type="InterPro" id="IPR011067">
    <property type="entry name" value="Plasmid_toxin/cell-grow_inhib"/>
</dbReference>
<gene>
    <name evidence="2" type="ORF">EHO61_05845</name>
</gene>
<dbReference type="EMBL" id="RQEV01000007">
    <property type="protein sequence ID" value="TGK20034.1"/>
    <property type="molecule type" value="Genomic_DNA"/>
</dbReference>
<dbReference type="EC" id="3.1.-.-" evidence="1"/>
<keyword evidence="1" id="KW-0378">Hydrolase</keyword>
<dbReference type="GO" id="GO:0016075">
    <property type="term" value="P:rRNA catabolic process"/>
    <property type="evidence" value="ECO:0007669"/>
    <property type="project" value="TreeGrafter"/>
</dbReference>
<name>A0A4R9GQP9_9LEPT</name>
<sequence length="113" mass="12460">MIRGEIWWVDLGIPFNSEPGFRRPILIVQDNPFNESNISTVIVVSITSNLDLAEAPGNVILSKRDSNLPKDSVANVSQIVTLDRERFLSKAGKLKPSKMSEVEDGLKVVLGLD</sequence>
<dbReference type="SUPFAM" id="SSF50118">
    <property type="entry name" value="Cell growth inhibitor/plasmid maintenance toxic component"/>
    <property type="match status" value="1"/>
</dbReference>
<dbReference type="GO" id="GO:0004521">
    <property type="term" value="F:RNA endonuclease activity"/>
    <property type="evidence" value="ECO:0007669"/>
    <property type="project" value="TreeGrafter"/>
</dbReference>
<comment type="similarity">
    <text evidence="1">Belongs to the PemK/MazF family.</text>
</comment>